<evidence type="ECO:0000313" key="2">
    <source>
        <dbReference type="EMBL" id="AFI83338.1"/>
    </source>
</evidence>
<proteinExistence type="predicted"/>
<evidence type="ECO:0000313" key="3">
    <source>
        <dbReference type="Proteomes" id="UP000009144"/>
    </source>
</evidence>
<dbReference type="STRING" id="754476.Q7A_489"/>
<dbReference type="Proteomes" id="UP000009144">
    <property type="component" value="Chromosome"/>
</dbReference>
<organism evidence="2 3">
    <name type="scientific">Methylophaga nitratireducenticrescens</name>
    <dbReference type="NCBI Taxonomy" id="754476"/>
    <lineage>
        <taxon>Bacteria</taxon>
        <taxon>Pseudomonadati</taxon>
        <taxon>Pseudomonadota</taxon>
        <taxon>Gammaproteobacteria</taxon>
        <taxon>Thiotrichales</taxon>
        <taxon>Piscirickettsiaceae</taxon>
        <taxon>Methylophaga</taxon>
    </lineage>
</organism>
<sequence length="41" mass="4613">MQQKKFYGPLRIFSFVVLLLMASGIIYATSISILYWGGISV</sequence>
<name>I1XG19_METNJ</name>
<gene>
    <name evidence="2" type="ordered locus">Q7A_489</name>
</gene>
<keyword evidence="1" id="KW-0812">Transmembrane</keyword>
<dbReference type="HOGENOM" id="CLU_219112_0_0_6"/>
<dbReference type="AlphaFoldDB" id="I1XG19"/>
<protein>
    <submittedName>
        <fullName evidence="2">Uncharacterized protein</fullName>
    </submittedName>
</protein>
<feature type="transmembrane region" description="Helical" evidence="1">
    <location>
        <begin position="12"/>
        <end position="36"/>
    </location>
</feature>
<keyword evidence="3" id="KW-1185">Reference proteome</keyword>
<evidence type="ECO:0000256" key="1">
    <source>
        <dbReference type="SAM" id="Phobius"/>
    </source>
</evidence>
<dbReference type="EMBL" id="CP003390">
    <property type="protein sequence ID" value="AFI83338.1"/>
    <property type="molecule type" value="Genomic_DNA"/>
</dbReference>
<reference evidence="2 3" key="2">
    <citation type="journal article" date="2013" name="Int. J. Syst. Evol. Microbiol.">
        <title>Methylophaga nitratireducenticrescens sp. nov. and Methylophaga frappieri sp. nov., isolated from the biofilm of the methanol-fed denitrification system treating the seawater at the Montreal Biodome.</title>
        <authorList>
            <person name="Villeneuve C."/>
            <person name="Martineau C."/>
            <person name="Mauffrey F."/>
            <person name="Villemur R."/>
        </authorList>
    </citation>
    <scope>NUCLEOTIDE SEQUENCE [LARGE SCALE GENOMIC DNA]</scope>
    <source>
        <strain evidence="2 3">JAM1</strain>
    </source>
</reference>
<keyword evidence="1" id="KW-0472">Membrane</keyword>
<keyword evidence="1" id="KW-1133">Transmembrane helix</keyword>
<reference evidence="2 3" key="1">
    <citation type="journal article" date="2012" name="J. Bacteriol.">
        <title>Complete genome sequences of Methylophaga sp. strain JAM1 and Methylophaga sp. strain JAM7.</title>
        <authorList>
            <person name="Villeneuve C."/>
            <person name="Martineau C."/>
            <person name="Mauffrey F."/>
            <person name="Villemur R."/>
        </authorList>
    </citation>
    <scope>NUCLEOTIDE SEQUENCE [LARGE SCALE GENOMIC DNA]</scope>
    <source>
        <strain evidence="2 3">JAM1</strain>
    </source>
</reference>
<accession>I1XG19</accession>